<feature type="transmembrane region" description="Helical" evidence="1">
    <location>
        <begin position="5"/>
        <end position="22"/>
    </location>
</feature>
<evidence type="ECO:0000256" key="1">
    <source>
        <dbReference type="SAM" id="Phobius"/>
    </source>
</evidence>
<evidence type="ECO:0008006" key="4">
    <source>
        <dbReference type="Google" id="ProtNLM"/>
    </source>
</evidence>
<dbReference type="RefSeq" id="WP_382341314.1">
    <property type="nucleotide sequence ID" value="NZ_JBHSAB010000004.1"/>
</dbReference>
<feature type="transmembrane region" description="Helical" evidence="1">
    <location>
        <begin position="28"/>
        <end position="52"/>
    </location>
</feature>
<keyword evidence="1" id="KW-1133">Transmembrane helix</keyword>
<dbReference type="Proteomes" id="UP001595758">
    <property type="component" value="Unassembled WGS sequence"/>
</dbReference>
<name>A0ABV8CD46_9GAMM</name>
<keyword evidence="1" id="KW-0472">Membrane</keyword>
<accession>A0ABV8CD46</accession>
<evidence type="ECO:0000313" key="2">
    <source>
        <dbReference type="EMBL" id="MFC3908230.1"/>
    </source>
</evidence>
<organism evidence="2 3">
    <name type="scientific">Legionella dresdenensis</name>
    <dbReference type="NCBI Taxonomy" id="450200"/>
    <lineage>
        <taxon>Bacteria</taxon>
        <taxon>Pseudomonadati</taxon>
        <taxon>Pseudomonadota</taxon>
        <taxon>Gammaproteobacteria</taxon>
        <taxon>Legionellales</taxon>
        <taxon>Legionellaceae</taxon>
        <taxon>Legionella</taxon>
    </lineage>
</organism>
<comment type="caution">
    <text evidence="2">The sequence shown here is derived from an EMBL/GenBank/DDBJ whole genome shotgun (WGS) entry which is preliminary data.</text>
</comment>
<reference evidence="3" key="1">
    <citation type="journal article" date="2019" name="Int. J. Syst. Evol. Microbiol.">
        <title>The Global Catalogue of Microorganisms (GCM) 10K type strain sequencing project: providing services to taxonomists for standard genome sequencing and annotation.</title>
        <authorList>
            <consortium name="The Broad Institute Genomics Platform"/>
            <consortium name="The Broad Institute Genome Sequencing Center for Infectious Disease"/>
            <person name="Wu L."/>
            <person name="Ma J."/>
        </authorList>
    </citation>
    <scope>NUCLEOTIDE SEQUENCE [LARGE SCALE GENOMIC DNA]</scope>
    <source>
        <strain evidence="3">CCUG 59858</strain>
    </source>
</reference>
<evidence type="ECO:0000313" key="3">
    <source>
        <dbReference type="Proteomes" id="UP001595758"/>
    </source>
</evidence>
<sequence length="66" mass="7595">MFRRLFLKFLALAFPWVVLLMYDNPGGAFVALAMQATIIGWLPAGLWALRLVKEREQKNKKTKKTS</sequence>
<keyword evidence="3" id="KW-1185">Reference proteome</keyword>
<protein>
    <recommendedName>
        <fullName evidence="4">Proteolipid membrane potential modulator</fullName>
    </recommendedName>
</protein>
<gene>
    <name evidence="2" type="ORF">ACFORL_03965</name>
</gene>
<proteinExistence type="predicted"/>
<keyword evidence="1" id="KW-0812">Transmembrane</keyword>
<dbReference type="EMBL" id="JBHSAB010000004">
    <property type="protein sequence ID" value="MFC3908230.1"/>
    <property type="molecule type" value="Genomic_DNA"/>
</dbReference>